<accession>A0A0F5YH18</accession>
<dbReference type="Proteomes" id="UP000033607">
    <property type="component" value="Unassembled WGS sequence"/>
</dbReference>
<protein>
    <submittedName>
        <fullName evidence="1">Nitrogen regulatory protein P-II</fullName>
    </submittedName>
</protein>
<dbReference type="InterPro" id="IPR015867">
    <property type="entry name" value="N-reg_PII/ATP_PRibTrfase_C"/>
</dbReference>
<dbReference type="GO" id="GO:0030234">
    <property type="term" value="F:enzyme regulator activity"/>
    <property type="evidence" value="ECO:0007669"/>
    <property type="project" value="InterPro"/>
</dbReference>
<comment type="caution">
    <text evidence="1">The sequence shown here is derived from an EMBL/GenBank/DDBJ whole genome shotgun (WGS) entry which is preliminary data.</text>
</comment>
<proteinExistence type="predicted"/>
<sequence length="105" mass="11616">MQPVTRIEFISDAVEMHKILDSLDRVGVSNYTVLPNVLGKSRQGEVFDDMAVTGLGGQVYIISYCLPEQVKTVVEEIRPILNKFGGSCYICDAMEVRSVKCISSL</sequence>
<dbReference type="Gene3D" id="3.30.70.120">
    <property type="match status" value="1"/>
</dbReference>
<organism evidence="1 2">
    <name type="scientific">Limnoraphis robusta CS-951</name>
    <dbReference type="NCBI Taxonomy" id="1637645"/>
    <lineage>
        <taxon>Bacteria</taxon>
        <taxon>Bacillati</taxon>
        <taxon>Cyanobacteriota</taxon>
        <taxon>Cyanophyceae</taxon>
        <taxon>Oscillatoriophycideae</taxon>
        <taxon>Oscillatoriales</taxon>
        <taxon>Sirenicapillariaceae</taxon>
        <taxon>Limnoraphis</taxon>
    </lineage>
</organism>
<reference evidence="1 2" key="1">
    <citation type="submission" date="2015-06" db="EMBL/GenBank/DDBJ databases">
        <title>Draft genome assembly of filamentous brackish cyanobacterium Limnoraphis robusta strain CS-951.</title>
        <authorList>
            <person name="Willis A."/>
            <person name="Parks M."/>
            <person name="Burford M.A."/>
        </authorList>
    </citation>
    <scope>NUCLEOTIDE SEQUENCE [LARGE SCALE GENOMIC DNA]</scope>
    <source>
        <strain evidence="1 2">CS-951</strain>
    </source>
</reference>
<gene>
    <name evidence="1" type="ORF">WN50_13925</name>
</gene>
<dbReference type="InterPro" id="IPR002187">
    <property type="entry name" value="N-reg_PII"/>
</dbReference>
<dbReference type="InterPro" id="IPR011322">
    <property type="entry name" value="N-reg_PII-like_a/b"/>
</dbReference>
<evidence type="ECO:0000313" key="2">
    <source>
        <dbReference type="Proteomes" id="UP000033607"/>
    </source>
</evidence>
<dbReference type="Pfam" id="PF00543">
    <property type="entry name" value="P-II"/>
    <property type="match status" value="1"/>
</dbReference>
<name>A0A0F5YH18_9CYAN</name>
<dbReference type="EMBL" id="LATL02000220">
    <property type="protein sequence ID" value="KKD37510.1"/>
    <property type="molecule type" value="Genomic_DNA"/>
</dbReference>
<dbReference type="SUPFAM" id="SSF54913">
    <property type="entry name" value="GlnB-like"/>
    <property type="match status" value="1"/>
</dbReference>
<dbReference type="GO" id="GO:0006808">
    <property type="term" value="P:regulation of nitrogen utilization"/>
    <property type="evidence" value="ECO:0007669"/>
    <property type="project" value="InterPro"/>
</dbReference>
<dbReference type="OrthoDB" id="281081at2"/>
<dbReference type="AlphaFoldDB" id="A0A0F5YH18"/>
<evidence type="ECO:0000313" key="1">
    <source>
        <dbReference type="EMBL" id="KKD37510.1"/>
    </source>
</evidence>
<dbReference type="RefSeq" id="WP_046279158.1">
    <property type="nucleotide sequence ID" value="NZ_LATL02000220.1"/>
</dbReference>